<dbReference type="GO" id="GO:0031683">
    <property type="term" value="F:G-protein beta/gamma-subunit complex binding"/>
    <property type="evidence" value="ECO:0007669"/>
    <property type="project" value="InterPro"/>
</dbReference>
<dbReference type="GO" id="GO:0007186">
    <property type="term" value="P:G protein-coupled receptor signaling pathway"/>
    <property type="evidence" value="ECO:0007669"/>
    <property type="project" value="InterPro"/>
</dbReference>
<evidence type="ECO:0000313" key="10">
    <source>
        <dbReference type="Proteomes" id="UP001189122"/>
    </source>
</evidence>
<dbReference type="Gene3D" id="3.40.50.300">
    <property type="entry name" value="P-loop containing nucleotide triphosphate hydrolases"/>
    <property type="match status" value="1"/>
</dbReference>
<evidence type="ECO:0000313" key="9">
    <source>
        <dbReference type="EMBL" id="CAA2634797.1"/>
    </source>
</evidence>
<evidence type="ECO:0000256" key="2">
    <source>
        <dbReference type="ARBA" id="ARBA00022771"/>
    </source>
</evidence>
<protein>
    <submittedName>
        <fullName evidence="9">Uncharacterized protein</fullName>
    </submittedName>
</protein>
<keyword evidence="4 6" id="KW-0342">GTP-binding</keyword>
<feature type="binding site" evidence="7">
    <location>
        <position position="440"/>
    </location>
    <ligand>
        <name>Mg(2+)</name>
        <dbReference type="ChEBI" id="CHEBI:18420"/>
    </ligand>
</feature>
<name>A0A7I8JVU3_SPIIN</name>
<sequence>MGETLEEKNVHEVLKSMLPPGAILTNVPANLDYSFALEYQGPPMSYDPPSIDPVDVSLSEIHTAAVVTESFSGAHSAPVVQPIAMPVSRIAGVTGSPFQSPRGSGSSASVMSVLQNQEFSSASRSDSAGSAHSSVDRHSTQMENDTKRMPVVTFESVGEPVTEELREDEMASPCYVGVSKKDRVKRACFRCGKRKWEGKETCLVCGARYCASCVLRAMGSMPEGRKCVTCIGRPIDESKRSKLGKSSRMLSHLLNPLEIRQIMKAEKECMANQLRPDQVIVNGLPLRPEEMADLLSCSLPPKKLKPGRYWYDKDSGLWGKEGEKPYKIISSNLNFSGRLSPNASHGKTEVFINGREITKTELRVLKFARVQCPRDTHFWVYDDGRYEEEGQNNIKGKIWEKATTRLVCSLLSLPVPHPNAQRTDENSKTSINGLQGSGTSTIFKQAMFLYGNKFTFEERQNIKLMIQSNIYKYLSILLEGRERFEEEDIAKRGKQCSPRSVYSINARLKQFSDLLLDIVAMGNLDAFFPAATREYAPLVDEIWKDPAIQETYRRRNELHFLPDVAEYFLVIEVSSNEYEPSEKDILYAEGLTQGNGLAFIDFSLEDRSPMSEPFINNNQTCPATSHQLIRVSARGVSEGCKWVEMFEDVRVVIFCVSLSDYDQGDRRKRPQFSLEEQDDPEQGALREHLDSFILRFQSWLNFSRFPAPIRHPSFQETPFVLVLNKFDSFEEKIQQVPLSVCDCSQSAAHQAYYYVAMQFKDLYASITGRKLFAWQARAREVTTVDEGFKYIREVLKWEDEKDINYGPEDSFYSTDVSSSPFIRQE</sequence>
<feature type="binding site" evidence="6">
    <location>
        <position position="778"/>
    </location>
    <ligand>
        <name>GTP</name>
        <dbReference type="ChEBI" id="CHEBI:37565"/>
    </ligand>
</feature>
<dbReference type="SUPFAM" id="SSF52540">
    <property type="entry name" value="P-loop containing nucleoside triphosphate hydrolases"/>
    <property type="match status" value="1"/>
</dbReference>
<proteinExistence type="predicted"/>
<feature type="binding site" evidence="7">
    <location>
        <position position="592"/>
    </location>
    <ligand>
        <name>Mg(2+)</name>
        <dbReference type="ChEBI" id="CHEBI:18420"/>
    </ligand>
</feature>
<dbReference type="CDD" id="cd00066">
    <property type="entry name" value="G-alpha"/>
    <property type="match status" value="1"/>
</dbReference>
<dbReference type="Proteomes" id="UP001189122">
    <property type="component" value="Unassembled WGS sequence"/>
</dbReference>
<evidence type="ECO:0000256" key="1">
    <source>
        <dbReference type="ARBA" id="ARBA00022741"/>
    </source>
</evidence>
<dbReference type="PANTHER" id="PTHR36486:SF4">
    <property type="entry name" value="PH DOMAIN-CONTAINING PROTEIN"/>
    <property type="match status" value="1"/>
</dbReference>
<dbReference type="GO" id="GO:0005525">
    <property type="term" value="F:GTP binding"/>
    <property type="evidence" value="ECO:0007669"/>
    <property type="project" value="UniProtKB-KW"/>
</dbReference>
<dbReference type="GO" id="GO:0008270">
    <property type="term" value="F:zinc ion binding"/>
    <property type="evidence" value="ECO:0007669"/>
    <property type="project" value="UniProtKB-KW"/>
</dbReference>
<organism evidence="9">
    <name type="scientific">Spirodela intermedia</name>
    <name type="common">Intermediate duckweed</name>
    <dbReference type="NCBI Taxonomy" id="51605"/>
    <lineage>
        <taxon>Eukaryota</taxon>
        <taxon>Viridiplantae</taxon>
        <taxon>Streptophyta</taxon>
        <taxon>Embryophyta</taxon>
        <taxon>Tracheophyta</taxon>
        <taxon>Spermatophyta</taxon>
        <taxon>Magnoliopsida</taxon>
        <taxon>Liliopsida</taxon>
        <taxon>Araceae</taxon>
        <taxon>Lemnoideae</taxon>
        <taxon>Spirodela</taxon>
    </lineage>
</organism>
<dbReference type="EMBL" id="LR743605">
    <property type="protein sequence ID" value="CAA2634797.1"/>
    <property type="molecule type" value="Genomic_DNA"/>
</dbReference>
<feature type="compositionally biased region" description="Low complexity" evidence="8">
    <location>
        <begin position="121"/>
        <end position="133"/>
    </location>
</feature>
<dbReference type="Gene3D" id="1.10.400.10">
    <property type="entry name" value="GI Alpha 1, domain 2-like"/>
    <property type="match status" value="1"/>
</dbReference>
<feature type="binding site" evidence="6">
    <location>
        <begin position="724"/>
        <end position="727"/>
    </location>
    <ligand>
        <name>GTP</name>
        <dbReference type="ChEBI" id="CHEBI:37565"/>
    </ligand>
</feature>
<keyword evidence="2" id="KW-0863">Zinc-finger</keyword>
<keyword evidence="7" id="KW-0460">Magnesium</keyword>
<keyword evidence="7" id="KW-0479">Metal-binding</keyword>
<dbReference type="PRINTS" id="PR00318">
    <property type="entry name" value="GPROTEINA"/>
</dbReference>
<feature type="binding site" evidence="6">
    <location>
        <begin position="586"/>
        <end position="592"/>
    </location>
    <ligand>
        <name>GTP</name>
        <dbReference type="ChEBI" id="CHEBI:37565"/>
    </ligand>
</feature>
<accession>A0A7I8JVU3</accession>
<dbReference type="SMART" id="SM00275">
    <property type="entry name" value="G_alpha"/>
    <property type="match status" value="1"/>
</dbReference>
<dbReference type="InterPro" id="IPR011025">
    <property type="entry name" value="GproteinA_insert"/>
</dbReference>
<keyword evidence="10" id="KW-1185">Reference proteome</keyword>
<evidence type="ECO:0000256" key="6">
    <source>
        <dbReference type="PIRSR" id="PIRSR601019-1"/>
    </source>
</evidence>
<dbReference type="PROSITE" id="PS51882">
    <property type="entry name" value="G_ALPHA"/>
    <property type="match status" value="1"/>
</dbReference>
<feature type="region of interest" description="Disordered" evidence="8">
    <location>
        <begin position="663"/>
        <end position="682"/>
    </location>
</feature>
<dbReference type="AlphaFoldDB" id="A0A7I8JVU3"/>
<dbReference type="PANTHER" id="PTHR36486">
    <property type="entry name" value="OS01G0977800 PROTEIN"/>
    <property type="match status" value="1"/>
</dbReference>
<dbReference type="GO" id="GO:0003924">
    <property type="term" value="F:GTPase activity"/>
    <property type="evidence" value="ECO:0007669"/>
    <property type="project" value="InterPro"/>
</dbReference>
<keyword evidence="3" id="KW-0862">Zinc</keyword>
<dbReference type="EMBL" id="CACRZD030000018">
    <property type="protein sequence ID" value="CAA6673773.1"/>
    <property type="molecule type" value="Genomic_DNA"/>
</dbReference>
<feature type="compositionally biased region" description="Basic and acidic residues" evidence="8">
    <location>
        <begin position="134"/>
        <end position="143"/>
    </location>
</feature>
<evidence type="ECO:0000256" key="5">
    <source>
        <dbReference type="ARBA" id="ARBA00023224"/>
    </source>
</evidence>
<evidence type="ECO:0000256" key="4">
    <source>
        <dbReference type="ARBA" id="ARBA00023134"/>
    </source>
</evidence>
<dbReference type="SUPFAM" id="SSF47895">
    <property type="entry name" value="Transducin (alpha subunit), insertion domain"/>
    <property type="match status" value="1"/>
</dbReference>
<dbReference type="InterPro" id="IPR053057">
    <property type="entry name" value="XLG_GTP-binding"/>
</dbReference>
<dbReference type="Pfam" id="PF00503">
    <property type="entry name" value="G-alpha"/>
    <property type="match status" value="1"/>
</dbReference>
<reference evidence="9 10" key="1">
    <citation type="submission" date="2019-12" db="EMBL/GenBank/DDBJ databases">
        <authorList>
            <person name="Scholz U."/>
            <person name="Mascher M."/>
            <person name="Fiebig A."/>
        </authorList>
    </citation>
    <scope>NUCLEOTIDE SEQUENCE</scope>
</reference>
<evidence type="ECO:0000256" key="8">
    <source>
        <dbReference type="SAM" id="MobiDB-lite"/>
    </source>
</evidence>
<dbReference type="InterPro" id="IPR011011">
    <property type="entry name" value="Znf_FYVE_PHD"/>
</dbReference>
<keyword evidence="1 6" id="KW-0547">Nucleotide-binding</keyword>
<feature type="region of interest" description="Disordered" evidence="8">
    <location>
        <begin position="121"/>
        <end position="143"/>
    </location>
</feature>
<dbReference type="SUPFAM" id="SSF57903">
    <property type="entry name" value="FYVE/PHD zinc finger"/>
    <property type="match status" value="1"/>
</dbReference>
<evidence type="ECO:0000256" key="7">
    <source>
        <dbReference type="PIRSR" id="PIRSR601019-2"/>
    </source>
</evidence>
<evidence type="ECO:0000256" key="3">
    <source>
        <dbReference type="ARBA" id="ARBA00022833"/>
    </source>
</evidence>
<keyword evidence="5" id="KW-0807">Transducer</keyword>
<dbReference type="InterPro" id="IPR001019">
    <property type="entry name" value="Gprotein_alpha_su"/>
</dbReference>
<gene>
    <name evidence="9" type="ORF">SI7747_18020189</name>
</gene>
<dbReference type="InterPro" id="IPR027417">
    <property type="entry name" value="P-loop_NTPase"/>
</dbReference>